<keyword evidence="3 6" id="KW-0812">Transmembrane</keyword>
<dbReference type="EMBL" id="MCFG01000008">
    <property type="protein sequence ID" value="ORX87469.1"/>
    <property type="molecule type" value="Genomic_DNA"/>
</dbReference>
<keyword evidence="4 6" id="KW-1133">Transmembrane helix</keyword>
<comment type="similarity">
    <text evidence="2">Belongs to the TMEM170 family.</text>
</comment>
<dbReference type="GO" id="GO:0016020">
    <property type="term" value="C:membrane"/>
    <property type="evidence" value="ECO:0007669"/>
    <property type="project" value="UniProtKB-SubCell"/>
</dbReference>
<sequence length="135" mass="15628">MESNIPENYTTPSWPSLAIPYDNFENRKVLYYKTDVINFIILWSMYINSGICALSSLFTFISIKKKRYIPIIVVMYAFYGGLTGIINGYLCGYAFWYVYNTLEFTVVTAHPLFVGIIQGAIFRILEFPNIRMNSL</sequence>
<protein>
    <submittedName>
        <fullName evidence="7">Uncharacterized protein</fullName>
    </submittedName>
</protein>
<accession>A0A1Y1XNZ1</accession>
<evidence type="ECO:0000313" key="7">
    <source>
        <dbReference type="EMBL" id="ORX87469.1"/>
    </source>
</evidence>
<dbReference type="PANTHER" id="PTHR22779">
    <property type="entry name" value="SD17342P"/>
    <property type="match status" value="1"/>
</dbReference>
<reference evidence="7 8" key="2">
    <citation type="submission" date="2016-08" db="EMBL/GenBank/DDBJ databases">
        <title>Pervasive Adenine N6-methylation of Active Genes in Fungi.</title>
        <authorList>
            <consortium name="DOE Joint Genome Institute"/>
            <person name="Mondo S.J."/>
            <person name="Dannebaum R.O."/>
            <person name="Kuo R.C."/>
            <person name="Labutti K."/>
            <person name="Haridas S."/>
            <person name="Kuo A."/>
            <person name="Salamov A."/>
            <person name="Ahrendt S.R."/>
            <person name="Lipzen A."/>
            <person name="Sullivan W."/>
            <person name="Andreopoulos W.B."/>
            <person name="Clum A."/>
            <person name="Lindquist E."/>
            <person name="Daum C."/>
            <person name="Ramamoorthy G.K."/>
            <person name="Gryganskyi A."/>
            <person name="Culley D."/>
            <person name="Magnuson J.K."/>
            <person name="James T.Y."/>
            <person name="O'Malley M.A."/>
            <person name="Stajich J.E."/>
            <person name="Spatafora J.W."/>
            <person name="Visel A."/>
            <person name="Grigoriev I.V."/>
        </authorList>
    </citation>
    <scope>NUCLEOTIDE SEQUENCE [LARGE SCALE GENOMIC DNA]</scope>
    <source>
        <strain evidence="7 8">S4</strain>
    </source>
</reference>
<reference evidence="7 8" key="1">
    <citation type="submission" date="2016-08" db="EMBL/GenBank/DDBJ databases">
        <title>A Parts List for Fungal Cellulosomes Revealed by Comparative Genomics.</title>
        <authorList>
            <consortium name="DOE Joint Genome Institute"/>
            <person name="Haitjema C.H."/>
            <person name="Gilmore S.P."/>
            <person name="Henske J.K."/>
            <person name="Solomon K.V."/>
            <person name="De Groot R."/>
            <person name="Kuo A."/>
            <person name="Mondo S.J."/>
            <person name="Salamov A.A."/>
            <person name="Labutti K."/>
            <person name="Zhao Z."/>
            <person name="Chiniquy J."/>
            <person name="Barry K."/>
            <person name="Brewer H.M."/>
            <person name="Purvine S.O."/>
            <person name="Wright A.T."/>
            <person name="Boxma B."/>
            <person name="Van Alen T."/>
            <person name="Hackstein J.H."/>
            <person name="Baker S.E."/>
            <person name="Grigoriev I.V."/>
            <person name="O'Malley M.A."/>
        </authorList>
    </citation>
    <scope>NUCLEOTIDE SEQUENCE [LARGE SCALE GENOMIC DNA]</scope>
    <source>
        <strain evidence="7 8">S4</strain>
    </source>
</reference>
<evidence type="ECO:0000256" key="2">
    <source>
        <dbReference type="ARBA" id="ARBA00006325"/>
    </source>
</evidence>
<gene>
    <name evidence="7" type="ORF">BCR32DRAFT_289293</name>
</gene>
<dbReference type="InterPro" id="IPR019334">
    <property type="entry name" value="TMEM170A/B/YPR153W-like"/>
</dbReference>
<proteinExistence type="inferred from homology"/>
<dbReference type="Pfam" id="PF10190">
    <property type="entry name" value="Tmemb_170"/>
    <property type="match status" value="1"/>
</dbReference>
<evidence type="ECO:0000313" key="8">
    <source>
        <dbReference type="Proteomes" id="UP000193944"/>
    </source>
</evidence>
<dbReference type="PANTHER" id="PTHR22779:SF6">
    <property type="entry name" value="SD17342P"/>
    <property type="match status" value="1"/>
</dbReference>
<dbReference type="OrthoDB" id="2150295at2759"/>
<keyword evidence="5 6" id="KW-0472">Membrane</keyword>
<comment type="subcellular location">
    <subcellularLocation>
        <location evidence="1">Membrane</location>
        <topology evidence="1">Multi-pass membrane protein</topology>
    </subcellularLocation>
</comment>
<evidence type="ECO:0000256" key="1">
    <source>
        <dbReference type="ARBA" id="ARBA00004141"/>
    </source>
</evidence>
<evidence type="ECO:0000256" key="3">
    <source>
        <dbReference type="ARBA" id="ARBA00022692"/>
    </source>
</evidence>
<feature type="transmembrane region" description="Helical" evidence="6">
    <location>
        <begin position="104"/>
        <end position="125"/>
    </location>
</feature>
<feature type="transmembrane region" description="Helical" evidence="6">
    <location>
        <begin position="36"/>
        <end position="61"/>
    </location>
</feature>
<evidence type="ECO:0000256" key="5">
    <source>
        <dbReference type="ARBA" id="ARBA00023136"/>
    </source>
</evidence>
<keyword evidence="8" id="KW-1185">Reference proteome</keyword>
<evidence type="ECO:0000256" key="6">
    <source>
        <dbReference type="SAM" id="Phobius"/>
    </source>
</evidence>
<name>A0A1Y1XNZ1_9FUNG</name>
<dbReference type="AlphaFoldDB" id="A0A1Y1XNZ1"/>
<organism evidence="7 8">
    <name type="scientific">Anaeromyces robustus</name>
    <dbReference type="NCBI Taxonomy" id="1754192"/>
    <lineage>
        <taxon>Eukaryota</taxon>
        <taxon>Fungi</taxon>
        <taxon>Fungi incertae sedis</taxon>
        <taxon>Chytridiomycota</taxon>
        <taxon>Chytridiomycota incertae sedis</taxon>
        <taxon>Neocallimastigomycetes</taxon>
        <taxon>Neocallimastigales</taxon>
        <taxon>Neocallimastigaceae</taxon>
        <taxon>Anaeromyces</taxon>
    </lineage>
</organism>
<evidence type="ECO:0000256" key="4">
    <source>
        <dbReference type="ARBA" id="ARBA00022989"/>
    </source>
</evidence>
<comment type="caution">
    <text evidence="7">The sequence shown here is derived from an EMBL/GenBank/DDBJ whole genome shotgun (WGS) entry which is preliminary data.</text>
</comment>
<dbReference type="Proteomes" id="UP000193944">
    <property type="component" value="Unassembled WGS sequence"/>
</dbReference>
<feature type="transmembrane region" description="Helical" evidence="6">
    <location>
        <begin position="73"/>
        <end position="98"/>
    </location>
</feature>